<reference evidence="3" key="2">
    <citation type="submission" date="2009-03" db="EMBL/GenBank/DDBJ databases">
        <authorList>
            <person name="Gang L."/>
        </authorList>
    </citation>
    <scope>NUCLEOTIDE SEQUENCE</scope>
    <source>
        <strain evidence="3">Anhui</strain>
    </source>
</reference>
<dbReference type="InterPro" id="IPR011333">
    <property type="entry name" value="SKP1/BTB/POZ_sf"/>
</dbReference>
<dbReference type="Pfam" id="PF00651">
    <property type="entry name" value="BTB"/>
    <property type="match status" value="1"/>
</dbReference>
<dbReference type="Gene3D" id="3.30.710.10">
    <property type="entry name" value="Potassium Channel Kv1.1, Chain A"/>
    <property type="match status" value="1"/>
</dbReference>
<dbReference type="SMART" id="SM00225">
    <property type="entry name" value="BTB"/>
    <property type="match status" value="1"/>
</dbReference>
<reference evidence="3" key="1">
    <citation type="journal article" date="2009" name="Nature">
        <title>The Schistosoma japonicum genome reveals features of host-parasite interplay.</title>
        <authorList>
            <person name="Liu F."/>
            <person name="Zhou Y."/>
            <person name="Wang Z.Q."/>
            <person name="Lu G."/>
            <person name="Zheng H."/>
            <person name="Brindley P.J."/>
            <person name="McManus D.P."/>
            <person name="Blair D."/>
            <person name="Zhang Q.H."/>
            <person name="Zhong Y."/>
            <person name="Wang S."/>
            <person name="Han Z.G."/>
            <person name="Chen Z."/>
        </authorList>
    </citation>
    <scope>NUCLEOTIDE SEQUENCE</scope>
    <source>
        <strain evidence="3">Anhui</strain>
    </source>
</reference>
<organism evidence="3">
    <name type="scientific">Schistosoma japonicum</name>
    <name type="common">Blood fluke</name>
    <dbReference type="NCBI Taxonomy" id="6182"/>
    <lineage>
        <taxon>Eukaryota</taxon>
        <taxon>Metazoa</taxon>
        <taxon>Spiralia</taxon>
        <taxon>Lophotrochozoa</taxon>
        <taxon>Platyhelminthes</taxon>
        <taxon>Trematoda</taxon>
        <taxon>Digenea</taxon>
        <taxon>Strigeidida</taxon>
        <taxon>Schistosomatoidea</taxon>
        <taxon>Schistosomatidae</taxon>
        <taxon>Schistosoma</taxon>
    </lineage>
</organism>
<feature type="domain" description="BTB" evidence="2">
    <location>
        <begin position="13"/>
        <end position="76"/>
    </location>
</feature>
<dbReference type="AlphaFoldDB" id="C1LG23"/>
<evidence type="ECO:0000313" key="5">
    <source>
        <dbReference type="Proteomes" id="UP000311919"/>
    </source>
</evidence>
<dbReference type="InterPro" id="IPR043454">
    <property type="entry name" value="NPH3/RPT2-like"/>
</dbReference>
<dbReference type="InterPro" id="IPR000210">
    <property type="entry name" value="BTB/POZ_dom"/>
</dbReference>
<reference evidence="4 5" key="3">
    <citation type="submission" date="2019-03" db="EMBL/GenBank/DDBJ databases">
        <title>An improved genome assembly of the fluke Schistosoma japonicum.</title>
        <authorList>
            <person name="Hu W."/>
            <person name="Luo F."/>
            <person name="Yin M."/>
            <person name="Mo X."/>
            <person name="Sun C."/>
            <person name="Wu Q."/>
            <person name="Zhu B."/>
            <person name="Xiang M."/>
            <person name="Wang J."/>
            <person name="Wang Y."/>
            <person name="Zhang T."/>
            <person name="Xu B."/>
            <person name="Zheng H."/>
            <person name="Feng Z."/>
        </authorList>
    </citation>
    <scope>NUCLEOTIDE SEQUENCE [LARGE SCALE GENOMIC DNA]</scope>
    <source>
        <strain evidence="4">HuSjv2</strain>
        <tissue evidence="4">Worms</tissue>
    </source>
</reference>
<dbReference type="EMBL" id="FN317922">
    <property type="protein sequence ID" value="CAX73651.1"/>
    <property type="molecule type" value="mRNA"/>
</dbReference>
<sequence length="686" mass="78643">MDVKQFRDTAELSDFTVYIDNERFKLHKFPLYTKSDYFREIANNNPVCQISDFPGGSKSFATVADFCYGKEINISSENVIYLYAAADYLKMKGKDNLFEISKRHLDDIFRSVVQGKGVLNMICVLCSAFNLKSEAVKKICEDATELLVSVWLHEGSIFKSFFSSHNMNYSSFEQKECSNESVSDYLIYLPLGTFLKVIDIARNKDAVETIILDPCAKYLGRILDYYDPKSSEKKESKILDPQNGTDAKNILSKEVSCMDKNVSDNSFCGLNIRIKYEHLMQLEKIYSDNINLLENLKNTTDHFEKIFEVLHQPIDICGFINNTWIIKALLLVDSNRVKSKCRLDVLKIANRMLINFSEQDFDKLSPPMLNDILNANNLHTDRQSADNVSLSRRSSKRRSYAEGILENSTAEIPGNRKRSSIKEESIEGVSESNEDKSETKLEMLPESVASHIIKYLLKKADEQKLTMQEYIQFLKKVGVSNSQDSLDNDFVKILINLTKSGRSPSEEDTREIMNHINLNNCTANTLNDALKMDLFPPKTVAEAALHVANKNQDNQISISSNPECYLEYPYAWLPSYYTKPLMLPMRGKPRYDDIIYSDSHYPRTFCFTRNKPRSSSLNRSVTSEWKHRGFNPHISSCQPYSNESRYNLNASSTKFSDSFNNSYLSKSMIKNNAYTGFNKHFYGYST</sequence>
<dbReference type="SUPFAM" id="SSF54695">
    <property type="entry name" value="POZ domain"/>
    <property type="match status" value="1"/>
</dbReference>
<accession>C1LG23</accession>
<evidence type="ECO:0000259" key="2">
    <source>
        <dbReference type="PROSITE" id="PS50097"/>
    </source>
</evidence>
<evidence type="ECO:0000256" key="1">
    <source>
        <dbReference type="SAM" id="MobiDB-lite"/>
    </source>
</evidence>
<proteinExistence type="evidence at transcript level"/>
<dbReference type="Proteomes" id="UP000311919">
    <property type="component" value="Unassembled WGS sequence"/>
</dbReference>
<dbReference type="OrthoDB" id="624345at2759"/>
<evidence type="ECO:0000313" key="3">
    <source>
        <dbReference type="EMBL" id="CAX73651.1"/>
    </source>
</evidence>
<gene>
    <name evidence="4" type="ORF">EWB00_005563</name>
</gene>
<dbReference type="PROSITE" id="PS50097">
    <property type="entry name" value="BTB"/>
    <property type="match status" value="1"/>
</dbReference>
<dbReference type="EMBL" id="SKCS01000365">
    <property type="protein sequence ID" value="TNN10235.1"/>
    <property type="molecule type" value="Genomic_DNA"/>
</dbReference>
<keyword evidence="5" id="KW-1185">Reference proteome</keyword>
<protein>
    <submittedName>
        <fullName evidence="3">BTB,domain-containing protein</fullName>
    </submittedName>
    <submittedName>
        <fullName evidence="4">Putative BTB/POZ domain-containing protein</fullName>
    </submittedName>
</protein>
<feature type="region of interest" description="Disordered" evidence="1">
    <location>
        <begin position="413"/>
        <end position="440"/>
    </location>
</feature>
<dbReference type="PANTHER" id="PTHR32370">
    <property type="entry name" value="OS12G0117600 PROTEIN"/>
    <property type="match status" value="1"/>
</dbReference>
<evidence type="ECO:0000313" key="4">
    <source>
        <dbReference type="EMBL" id="TNN10235.1"/>
    </source>
</evidence>
<name>C1LG23_SCHJA</name>